<accession>A0A1M5U9F0</accession>
<dbReference type="AlphaFoldDB" id="A0A1M5U9F0"/>
<dbReference type="SUPFAM" id="SSF110710">
    <property type="entry name" value="TTHA0583/YokD-like"/>
    <property type="match status" value="1"/>
</dbReference>
<evidence type="ECO:0000313" key="3">
    <source>
        <dbReference type="Proteomes" id="UP000184079"/>
    </source>
</evidence>
<organism evidence="2 3">
    <name type="scientific">Virgibacillus chiguensis</name>
    <dbReference type="NCBI Taxonomy" id="411959"/>
    <lineage>
        <taxon>Bacteria</taxon>
        <taxon>Bacillati</taxon>
        <taxon>Bacillota</taxon>
        <taxon>Bacilli</taxon>
        <taxon>Bacillales</taxon>
        <taxon>Bacillaceae</taxon>
        <taxon>Virgibacillus</taxon>
    </lineage>
</organism>
<sequence>MQEPFYQELTVQMKGIQKEWQASGRLQRGNLFVVGCSTSEVAGKSIGTAGTKEVAVIIYQALKELADETGIRLCFQCCEHLNRALVMERSTMIDFQFEEVSVIPVRKAGGAMAAYAFEQLEDSVVVESVTAHAGIDIGETMIGMHLKPVAIPFRFQQRFLGEARVNAAYTRAKRIGGARAVYSDDNYDSMNRDCQ</sequence>
<reference evidence="3" key="1">
    <citation type="submission" date="2016-11" db="EMBL/GenBank/DDBJ databases">
        <authorList>
            <person name="Varghese N."/>
            <person name="Submissions S."/>
        </authorList>
    </citation>
    <scope>NUCLEOTIDE SEQUENCE [LARGE SCALE GENOMIC DNA]</scope>
    <source>
        <strain evidence="3">CGMCC 1.6496</strain>
    </source>
</reference>
<dbReference type="Gene3D" id="3.40.50.10360">
    <property type="entry name" value="Hypothetical protein TT1679"/>
    <property type="match status" value="1"/>
</dbReference>
<dbReference type="RefSeq" id="WP_073009254.1">
    <property type="nucleotide sequence ID" value="NZ_FQXD01000009.1"/>
</dbReference>
<dbReference type="OrthoDB" id="9803187at2"/>
<dbReference type="Pfam" id="PF04260">
    <property type="entry name" value="DUF436"/>
    <property type="match status" value="1"/>
</dbReference>
<dbReference type="InterPro" id="IPR028345">
    <property type="entry name" value="Antibiotic_NAT-like"/>
</dbReference>
<gene>
    <name evidence="2" type="ORF">SAMN05421807_10979</name>
</gene>
<keyword evidence="3" id="KW-1185">Reference proteome</keyword>
<evidence type="ECO:0000313" key="2">
    <source>
        <dbReference type="EMBL" id="SHH59486.1"/>
    </source>
</evidence>
<dbReference type="PIRSF" id="PIRSF007510">
    <property type="entry name" value="UCP007510"/>
    <property type="match status" value="1"/>
</dbReference>
<comment type="similarity">
    <text evidence="1">Belongs to the UPF0340 family.</text>
</comment>
<protein>
    <recommendedName>
        <fullName evidence="1">UPF0340 protein SAMN05421807_10979</fullName>
    </recommendedName>
</protein>
<dbReference type="Proteomes" id="UP000184079">
    <property type="component" value="Unassembled WGS sequence"/>
</dbReference>
<dbReference type="InterPro" id="IPR006340">
    <property type="entry name" value="DUF436"/>
</dbReference>
<evidence type="ECO:0000256" key="1">
    <source>
        <dbReference type="HAMAP-Rule" id="MF_00800"/>
    </source>
</evidence>
<dbReference type="NCBIfam" id="TIGR01440">
    <property type="entry name" value="TIGR01440 family protein"/>
    <property type="match status" value="1"/>
</dbReference>
<proteinExistence type="inferred from homology"/>
<dbReference type="HAMAP" id="MF_00800">
    <property type="entry name" value="UPF0340"/>
    <property type="match status" value="1"/>
</dbReference>
<name>A0A1M5U9F0_9BACI</name>
<dbReference type="EMBL" id="FQXD01000009">
    <property type="protein sequence ID" value="SHH59486.1"/>
    <property type="molecule type" value="Genomic_DNA"/>
</dbReference>